<feature type="transmembrane region" description="Helical" evidence="4">
    <location>
        <begin position="17"/>
        <end position="38"/>
    </location>
</feature>
<dbReference type="Gene3D" id="3.10.450.100">
    <property type="entry name" value="NTF2-like, domain 1"/>
    <property type="match status" value="1"/>
</dbReference>
<dbReference type="InterPro" id="IPR005311">
    <property type="entry name" value="PBP_dimer"/>
</dbReference>
<dbReference type="GO" id="GO:0051301">
    <property type="term" value="P:cell division"/>
    <property type="evidence" value="ECO:0007669"/>
    <property type="project" value="UniProtKB-KW"/>
</dbReference>
<keyword evidence="4" id="KW-0812">Transmembrane</keyword>
<keyword evidence="4" id="KW-1133">Transmembrane helix</keyword>
<name>A0A1R4J9X8_9LACT</name>
<evidence type="ECO:0000259" key="5">
    <source>
        <dbReference type="Pfam" id="PF00905"/>
    </source>
</evidence>
<gene>
    <name evidence="8" type="ORF">FM115_04555</name>
</gene>
<dbReference type="EMBL" id="FUKW01000070">
    <property type="protein sequence ID" value="SJN28858.1"/>
    <property type="molecule type" value="Genomic_DNA"/>
</dbReference>
<dbReference type="GO" id="GO:0071555">
    <property type="term" value="P:cell wall organization"/>
    <property type="evidence" value="ECO:0007669"/>
    <property type="project" value="TreeGrafter"/>
</dbReference>
<dbReference type="GO" id="GO:0016757">
    <property type="term" value="F:glycosyltransferase activity"/>
    <property type="evidence" value="ECO:0007669"/>
    <property type="project" value="UniProtKB-KW"/>
</dbReference>
<dbReference type="InterPro" id="IPR001460">
    <property type="entry name" value="PCN-bd_Tpept"/>
</dbReference>
<dbReference type="EC" id="2.4.1.129" evidence="8"/>
<dbReference type="Pfam" id="PF05223">
    <property type="entry name" value="MecA_N"/>
    <property type="match status" value="1"/>
</dbReference>
<dbReference type="InterPro" id="IPR036138">
    <property type="entry name" value="PBP_dimer_sf"/>
</dbReference>
<dbReference type="Pfam" id="PF03717">
    <property type="entry name" value="PBP_dimer"/>
    <property type="match status" value="1"/>
</dbReference>
<dbReference type="InterPro" id="IPR012338">
    <property type="entry name" value="Beta-lactam/transpept-like"/>
</dbReference>
<organism evidence="8 9">
    <name type="scientific">Marinilactibacillus psychrotolerans 42ea</name>
    <dbReference type="NCBI Taxonomy" id="1255609"/>
    <lineage>
        <taxon>Bacteria</taxon>
        <taxon>Bacillati</taxon>
        <taxon>Bacillota</taxon>
        <taxon>Bacilli</taxon>
        <taxon>Lactobacillales</taxon>
        <taxon>Carnobacteriaceae</taxon>
        <taxon>Marinilactibacillus</taxon>
    </lineage>
</organism>
<evidence type="ECO:0000256" key="2">
    <source>
        <dbReference type="ARBA" id="ARBA00007171"/>
    </source>
</evidence>
<feature type="domain" description="Penicillin-binding protein dimerisation" evidence="6">
    <location>
        <begin position="180"/>
        <end position="338"/>
    </location>
</feature>
<dbReference type="SUPFAM" id="SSF54427">
    <property type="entry name" value="NTF2-like"/>
    <property type="match status" value="1"/>
</dbReference>
<evidence type="ECO:0000256" key="1">
    <source>
        <dbReference type="ARBA" id="ARBA00004162"/>
    </source>
</evidence>
<comment type="similarity">
    <text evidence="2">Belongs to the transpeptidase family.</text>
</comment>
<dbReference type="Gene3D" id="3.40.710.10">
    <property type="entry name" value="DD-peptidase/beta-lactamase superfamily"/>
    <property type="match status" value="1"/>
</dbReference>
<dbReference type="GO" id="GO:0005886">
    <property type="term" value="C:plasma membrane"/>
    <property type="evidence" value="ECO:0007669"/>
    <property type="project" value="UniProtKB-SubCell"/>
</dbReference>
<keyword evidence="8" id="KW-0131">Cell cycle</keyword>
<evidence type="ECO:0000313" key="9">
    <source>
        <dbReference type="Proteomes" id="UP000195611"/>
    </source>
</evidence>
<feature type="domain" description="NTF2-like N-terminal transpeptidase" evidence="7">
    <location>
        <begin position="54"/>
        <end position="172"/>
    </location>
</feature>
<evidence type="ECO:0000259" key="7">
    <source>
        <dbReference type="Pfam" id="PF05223"/>
    </source>
</evidence>
<dbReference type="SUPFAM" id="SSF56519">
    <property type="entry name" value="Penicillin binding protein dimerisation domain"/>
    <property type="match status" value="1"/>
</dbReference>
<dbReference type="GO" id="GO:0046677">
    <property type="term" value="P:response to antibiotic"/>
    <property type="evidence" value="ECO:0007669"/>
    <property type="project" value="InterPro"/>
</dbReference>
<keyword evidence="8" id="KW-0808">Transferase</keyword>
<dbReference type="AlphaFoldDB" id="A0A1R4J9X8"/>
<dbReference type="Proteomes" id="UP000195611">
    <property type="component" value="Unassembled WGS sequence"/>
</dbReference>
<keyword evidence="8" id="KW-0132">Cell division</keyword>
<accession>A0A1R4J9X8</accession>
<dbReference type="Gene3D" id="3.30.1390.30">
    <property type="entry name" value="Penicillin-binding protein 2a, domain 3"/>
    <property type="match status" value="1"/>
</dbReference>
<comment type="subcellular location">
    <subcellularLocation>
        <location evidence="1">Cell membrane</location>
        <topology evidence="1">Single-pass membrane protein</topology>
    </subcellularLocation>
</comment>
<dbReference type="Gene3D" id="3.90.1310.10">
    <property type="entry name" value="Penicillin-binding protein 2a (Domain 2)"/>
    <property type="match status" value="1"/>
</dbReference>
<dbReference type="PANTHER" id="PTHR30627">
    <property type="entry name" value="PEPTIDOGLYCAN D,D-TRANSPEPTIDASE"/>
    <property type="match status" value="1"/>
</dbReference>
<evidence type="ECO:0000313" key="8">
    <source>
        <dbReference type="EMBL" id="SJN28858.1"/>
    </source>
</evidence>
<evidence type="ECO:0000259" key="6">
    <source>
        <dbReference type="Pfam" id="PF03717"/>
    </source>
</evidence>
<dbReference type="SUPFAM" id="SSF56601">
    <property type="entry name" value="beta-lactamase/transpeptidase-like"/>
    <property type="match status" value="1"/>
</dbReference>
<dbReference type="RefSeq" id="WP_087057765.1">
    <property type="nucleotide sequence ID" value="NZ_FUKW01000070.1"/>
</dbReference>
<dbReference type="Pfam" id="PF00905">
    <property type="entry name" value="Transpeptidase"/>
    <property type="match status" value="1"/>
</dbReference>
<proteinExistence type="inferred from homology"/>
<dbReference type="GO" id="GO:0071972">
    <property type="term" value="F:peptidoglycan L,D-transpeptidase activity"/>
    <property type="evidence" value="ECO:0007669"/>
    <property type="project" value="TreeGrafter"/>
</dbReference>
<protein>
    <submittedName>
        <fullName evidence="8">Cell division protein FtsI [Peptidoglycan synthetase]</fullName>
        <ecNumber evidence="8">2.4.1.129</ecNumber>
    </submittedName>
</protein>
<keyword evidence="3 4" id="KW-0472">Membrane</keyword>
<evidence type="ECO:0000256" key="3">
    <source>
        <dbReference type="ARBA" id="ARBA00023136"/>
    </source>
</evidence>
<dbReference type="PANTHER" id="PTHR30627:SF25">
    <property type="entry name" value="PENICILLIN-BINDING PROTEIN 3"/>
    <property type="match status" value="1"/>
</dbReference>
<feature type="domain" description="Penicillin-binding protein transpeptidase" evidence="5">
    <location>
        <begin position="374"/>
        <end position="666"/>
    </location>
</feature>
<sequence length="685" mass="75631">MKGSSNRFKEKKKNKKVWLIPLVIAAVILGLIGSYWLYNNWQANKEAQKRQAQAEELLQGYLDALTENDMAKFVTLLSEDSINDVPYNREEIGERYKTIFSGIGAANIENRENELIIDEETDQYKFTYTLAMDTSLGRLEDLKYETTFSEVDDKMFVDWDTSLIFPDMEEGDTIKLSYNEGERGSINDRNGNMLAGNASAWEAGILPSSLGEGDARKSQLSSISENFGVEVSSIEKLLEQSWVTDESFVPIKVVDADNRPELAGVVYRQTESRMYPLGEAAAHLTGYVGEVTAEDIESNPTLQTGDTVGKAGLEAAFDERLRGIKGGQIYIETEAGENKKVLVESEKKDGENIRLTIDMDLQKEMYDQLQGEPGAAVVMAPDSGELLVAASSPSYDPQLFVEGISNEQYQKYTEDEDSPFLARYAQRYAPGSTFKILTSMIGLDLGITSPDKTHRIEGLEWQPNDNSFGDHKITRVSDAVTEVNLQAAITYSDNIYFAMEALEMGEKDFVEKLSQFPFGANMNLPFSMQPAQISNDGTLNRPTLLADTAYGQGELLMSPIHQISFYSAVVNKGAMTFPQLELEGKVNQLSPVSEESAQLIKKDLVAAVKDADGTAHAFSSLPFTVGAKTGTAEVSEDGENVTNGFVYAFDADDNDFTFMGFLEGKGSGDVVDRFLPVLSDLKVTE</sequence>
<dbReference type="GO" id="GO:0008658">
    <property type="term" value="F:penicillin binding"/>
    <property type="evidence" value="ECO:0007669"/>
    <property type="project" value="InterPro"/>
</dbReference>
<reference evidence="8 9" key="1">
    <citation type="submission" date="2017-02" db="EMBL/GenBank/DDBJ databases">
        <authorList>
            <person name="Peterson S.W."/>
        </authorList>
    </citation>
    <scope>NUCLEOTIDE SEQUENCE [LARGE SCALE GENOMIC DNA]</scope>
    <source>
        <strain evidence="8 9">42ea</strain>
    </source>
</reference>
<evidence type="ECO:0000256" key="4">
    <source>
        <dbReference type="SAM" id="Phobius"/>
    </source>
</evidence>
<dbReference type="InterPro" id="IPR050515">
    <property type="entry name" value="Beta-lactam/transpept"/>
</dbReference>
<dbReference type="InterPro" id="IPR007887">
    <property type="entry name" value="MecA_N"/>
</dbReference>
<keyword evidence="8" id="KW-0328">Glycosyltransferase</keyword>
<dbReference type="InterPro" id="IPR032710">
    <property type="entry name" value="NTF2-like_dom_sf"/>
</dbReference>